<feature type="transmembrane region" description="Helical" evidence="2">
    <location>
        <begin position="67"/>
        <end position="90"/>
    </location>
</feature>
<reference evidence="3 4" key="1">
    <citation type="submission" date="2020-07" db="EMBL/GenBank/DDBJ databases">
        <title>Sequencing the genomes of 1000 actinobacteria strains.</title>
        <authorList>
            <person name="Klenk H.-P."/>
        </authorList>
    </citation>
    <scope>NUCLEOTIDE SEQUENCE [LARGE SCALE GENOMIC DNA]</scope>
    <source>
        <strain evidence="3 4">DSM 100723</strain>
    </source>
</reference>
<accession>A0A7W3P6L6</accession>
<evidence type="ECO:0000256" key="1">
    <source>
        <dbReference type="SAM" id="MobiDB-lite"/>
    </source>
</evidence>
<comment type="caution">
    <text evidence="3">The sequence shown here is derived from an EMBL/GenBank/DDBJ whole genome shotgun (WGS) entry which is preliminary data.</text>
</comment>
<name>A0A7W3P6L6_9ACTN</name>
<evidence type="ECO:0000256" key="2">
    <source>
        <dbReference type="SAM" id="Phobius"/>
    </source>
</evidence>
<keyword evidence="3" id="KW-0808">Transferase</keyword>
<gene>
    <name evidence="3" type="ORF">FHX74_002673</name>
</gene>
<proteinExistence type="predicted"/>
<feature type="transmembrane region" description="Helical" evidence="2">
    <location>
        <begin position="102"/>
        <end position="120"/>
    </location>
</feature>
<organism evidence="3 4">
    <name type="scientific">Microlunatus kandeliicorticis</name>
    <dbReference type="NCBI Taxonomy" id="1759536"/>
    <lineage>
        <taxon>Bacteria</taxon>
        <taxon>Bacillati</taxon>
        <taxon>Actinomycetota</taxon>
        <taxon>Actinomycetes</taxon>
        <taxon>Propionibacteriales</taxon>
        <taxon>Propionibacteriaceae</taxon>
        <taxon>Microlunatus</taxon>
    </lineage>
</organism>
<dbReference type="Proteomes" id="UP000523079">
    <property type="component" value="Unassembled WGS sequence"/>
</dbReference>
<dbReference type="GO" id="GO:0032259">
    <property type="term" value="P:methylation"/>
    <property type="evidence" value="ECO:0007669"/>
    <property type="project" value="UniProtKB-KW"/>
</dbReference>
<evidence type="ECO:0000313" key="3">
    <source>
        <dbReference type="EMBL" id="MBA8795045.1"/>
    </source>
</evidence>
<feature type="region of interest" description="Disordered" evidence="1">
    <location>
        <begin position="1"/>
        <end position="25"/>
    </location>
</feature>
<dbReference type="EMBL" id="JACGWT010000004">
    <property type="protein sequence ID" value="MBA8795045.1"/>
    <property type="molecule type" value="Genomic_DNA"/>
</dbReference>
<keyword evidence="2" id="KW-0812">Transmembrane</keyword>
<dbReference type="GO" id="GO:0008168">
    <property type="term" value="F:methyltransferase activity"/>
    <property type="evidence" value="ECO:0007669"/>
    <property type="project" value="UniProtKB-KW"/>
</dbReference>
<keyword evidence="4" id="KW-1185">Reference proteome</keyword>
<sequence length="152" mass="15867">MSGPVYGPGDHGAVTSPLADGPEPGRQRSIGELLGDVSQDLSRLMRQEVDLAKAEARQSAGRAGKGVGLFAGAAIAGVLLLVFVSVSAWWGLGQFIGNQWSALIVALVWAVVALALALAGRSELRRIRGLPDTTDTLSKIPNAVKGQEEVNR</sequence>
<dbReference type="InterPro" id="IPR009937">
    <property type="entry name" value="Phage_holin_3_6"/>
</dbReference>
<keyword evidence="3" id="KW-0489">Methyltransferase</keyword>
<dbReference type="AlphaFoldDB" id="A0A7W3P6L6"/>
<evidence type="ECO:0000313" key="4">
    <source>
        <dbReference type="Proteomes" id="UP000523079"/>
    </source>
</evidence>
<dbReference type="RefSeq" id="WP_182560656.1">
    <property type="nucleotide sequence ID" value="NZ_JACGWT010000004.1"/>
</dbReference>
<dbReference type="Pfam" id="PF07332">
    <property type="entry name" value="Phage_holin_3_6"/>
    <property type="match status" value="1"/>
</dbReference>
<keyword evidence="2" id="KW-1133">Transmembrane helix</keyword>
<protein>
    <submittedName>
        <fullName evidence="3">Tetrahydromethanopterin S-methyltransferase subunit G</fullName>
    </submittedName>
</protein>
<keyword evidence="2" id="KW-0472">Membrane</keyword>